<name>A0A0B1S638_OESDE</name>
<dbReference type="InterPro" id="IPR001881">
    <property type="entry name" value="EGF-like_Ca-bd_dom"/>
</dbReference>
<keyword evidence="1" id="KW-1015">Disulfide bond</keyword>
<dbReference type="Pfam" id="PF00008">
    <property type="entry name" value="EGF"/>
    <property type="match status" value="1"/>
</dbReference>
<dbReference type="PROSITE" id="PS00010">
    <property type="entry name" value="ASX_HYDROXYL"/>
    <property type="match status" value="1"/>
</dbReference>
<dbReference type="SMART" id="SM00179">
    <property type="entry name" value="EGF_CA"/>
    <property type="match status" value="1"/>
</dbReference>
<evidence type="ECO:0000313" key="4">
    <source>
        <dbReference type="EMBL" id="KHJ80813.1"/>
    </source>
</evidence>
<dbReference type="SMART" id="SM00181">
    <property type="entry name" value="EGF"/>
    <property type="match status" value="1"/>
</dbReference>
<keyword evidence="5" id="KW-1185">Reference proteome</keyword>
<accession>A0A0B1S638</accession>
<reference evidence="4 5" key="1">
    <citation type="submission" date="2014-03" db="EMBL/GenBank/DDBJ databases">
        <title>Draft genome of the hookworm Oesophagostomum dentatum.</title>
        <authorList>
            <person name="Mitreva M."/>
        </authorList>
    </citation>
    <scope>NUCLEOTIDE SEQUENCE [LARGE SCALE GENOMIC DNA]</scope>
    <source>
        <strain evidence="4 5">OD-Hann</strain>
    </source>
</reference>
<dbReference type="OrthoDB" id="10060424at2759"/>
<comment type="caution">
    <text evidence="2">Lacks conserved residue(s) required for the propagation of feature annotation.</text>
</comment>
<evidence type="ECO:0000256" key="1">
    <source>
        <dbReference type="ARBA" id="ARBA00023157"/>
    </source>
</evidence>
<evidence type="ECO:0000313" key="5">
    <source>
        <dbReference type="Proteomes" id="UP000053660"/>
    </source>
</evidence>
<dbReference type="InterPro" id="IPR000152">
    <property type="entry name" value="EGF-type_Asp/Asn_hydroxyl_site"/>
</dbReference>
<proteinExistence type="predicted"/>
<sequence>MCSSVVNECATTNNECSQFAKCVDLTEGYTCQCLEGYVDVSSKHKLPPGRRCSQCKTIRTFSEVCGYV</sequence>
<dbReference type="SUPFAM" id="SSF57196">
    <property type="entry name" value="EGF/Laminin"/>
    <property type="match status" value="1"/>
</dbReference>
<dbReference type="Gene3D" id="2.10.25.10">
    <property type="entry name" value="Laminin"/>
    <property type="match status" value="1"/>
</dbReference>
<dbReference type="InterPro" id="IPR000742">
    <property type="entry name" value="EGF"/>
</dbReference>
<gene>
    <name evidence="4" type="ORF">OESDEN_19507</name>
</gene>
<dbReference type="GO" id="GO:0005509">
    <property type="term" value="F:calcium ion binding"/>
    <property type="evidence" value="ECO:0007669"/>
    <property type="project" value="InterPro"/>
</dbReference>
<evidence type="ECO:0000256" key="2">
    <source>
        <dbReference type="PROSITE-ProRule" id="PRU00076"/>
    </source>
</evidence>
<dbReference type="EMBL" id="KN598694">
    <property type="protein sequence ID" value="KHJ80813.1"/>
    <property type="molecule type" value="Genomic_DNA"/>
</dbReference>
<dbReference type="PROSITE" id="PS50026">
    <property type="entry name" value="EGF_3"/>
    <property type="match status" value="1"/>
</dbReference>
<keyword evidence="2" id="KW-0245">EGF-like domain</keyword>
<feature type="domain" description="EGF-like" evidence="3">
    <location>
        <begin position="5"/>
        <end position="43"/>
    </location>
</feature>
<evidence type="ECO:0000259" key="3">
    <source>
        <dbReference type="PROSITE" id="PS50026"/>
    </source>
</evidence>
<dbReference type="CDD" id="cd00054">
    <property type="entry name" value="EGF_CA"/>
    <property type="match status" value="1"/>
</dbReference>
<protein>
    <submittedName>
        <fullName evidence="4">EGF-like domain protein</fullName>
    </submittedName>
</protein>
<organism evidence="4 5">
    <name type="scientific">Oesophagostomum dentatum</name>
    <name type="common">Nodular worm</name>
    <dbReference type="NCBI Taxonomy" id="61180"/>
    <lineage>
        <taxon>Eukaryota</taxon>
        <taxon>Metazoa</taxon>
        <taxon>Ecdysozoa</taxon>
        <taxon>Nematoda</taxon>
        <taxon>Chromadorea</taxon>
        <taxon>Rhabditida</taxon>
        <taxon>Rhabditina</taxon>
        <taxon>Rhabditomorpha</taxon>
        <taxon>Strongyloidea</taxon>
        <taxon>Strongylidae</taxon>
        <taxon>Oesophagostomum</taxon>
    </lineage>
</organism>
<dbReference type="Proteomes" id="UP000053660">
    <property type="component" value="Unassembled WGS sequence"/>
</dbReference>
<dbReference type="AlphaFoldDB" id="A0A0B1S638"/>